<keyword evidence="2" id="KW-0175">Coiled coil</keyword>
<evidence type="ECO:0000259" key="6">
    <source>
        <dbReference type="Pfam" id="PF25023"/>
    </source>
</evidence>
<dbReference type="InterPro" id="IPR031325">
    <property type="entry name" value="RHS_repeat"/>
</dbReference>
<feature type="compositionally biased region" description="Polar residues" evidence="3">
    <location>
        <begin position="628"/>
        <end position="642"/>
    </location>
</feature>
<evidence type="ECO:0000256" key="1">
    <source>
        <dbReference type="ARBA" id="ARBA00022737"/>
    </source>
</evidence>
<accession>A0ABT0MD47</accession>
<dbReference type="InterPro" id="IPR045351">
    <property type="entry name" value="DUF6531"/>
</dbReference>
<dbReference type="Gene3D" id="3.90.930.1">
    <property type="match status" value="1"/>
</dbReference>
<dbReference type="PANTHER" id="PTHR32305:SF17">
    <property type="entry name" value="TRNA NUCLEASE WAPA"/>
    <property type="match status" value="1"/>
</dbReference>
<dbReference type="EMBL" id="JAMAST010000022">
    <property type="protein sequence ID" value="MCL1632796.1"/>
    <property type="molecule type" value="Genomic_DNA"/>
</dbReference>
<dbReference type="Pfam" id="PF05593">
    <property type="entry name" value="RHS_repeat"/>
    <property type="match status" value="4"/>
</dbReference>
<organism evidence="7 8">
    <name type="scientific">Sporolactobacillus mangiferae</name>
    <dbReference type="NCBI Taxonomy" id="2940498"/>
    <lineage>
        <taxon>Bacteria</taxon>
        <taxon>Bacillati</taxon>
        <taxon>Bacillota</taxon>
        <taxon>Bacilli</taxon>
        <taxon>Bacillales</taxon>
        <taxon>Sporolactobacillaceae</taxon>
        <taxon>Sporolactobacillus</taxon>
    </lineage>
</organism>
<dbReference type="InterPro" id="IPR006530">
    <property type="entry name" value="YD"/>
</dbReference>
<keyword evidence="4" id="KW-1133">Transmembrane helix</keyword>
<feature type="region of interest" description="Disordered" evidence="3">
    <location>
        <begin position="624"/>
        <end position="650"/>
    </location>
</feature>
<evidence type="ECO:0000256" key="3">
    <source>
        <dbReference type="SAM" id="MobiDB-lite"/>
    </source>
</evidence>
<keyword evidence="8" id="KW-1185">Reference proteome</keyword>
<gene>
    <name evidence="7" type="ORF">M3N64_12780</name>
</gene>
<comment type="caution">
    <text evidence="7">The sequence shown here is derived from an EMBL/GenBank/DDBJ whole genome shotgun (WGS) entry which is preliminary data.</text>
</comment>
<keyword evidence="1" id="KW-0677">Repeat</keyword>
<feature type="domain" description="Teneurin-like YD-shell" evidence="6">
    <location>
        <begin position="969"/>
        <end position="1309"/>
    </location>
</feature>
<keyword evidence="4" id="KW-0472">Membrane</keyword>
<evidence type="ECO:0000259" key="5">
    <source>
        <dbReference type="Pfam" id="PF20148"/>
    </source>
</evidence>
<dbReference type="NCBIfam" id="TIGR03696">
    <property type="entry name" value="Rhs_assc_core"/>
    <property type="match status" value="1"/>
</dbReference>
<feature type="domain" description="DUF6531" evidence="5">
    <location>
        <begin position="307"/>
        <end position="383"/>
    </location>
</feature>
<evidence type="ECO:0000313" key="7">
    <source>
        <dbReference type="EMBL" id="MCL1632796.1"/>
    </source>
</evidence>
<dbReference type="Pfam" id="PF25023">
    <property type="entry name" value="TEN_YD-shell"/>
    <property type="match status" value="1"/>
</dbReference>
<protein>
    <submittedName>
        <fullName evidence="7">DUF6531 domain-containing protein</fullName>
    </submittedName>
</protein>
<feature type="coiled-coil region" evidence="2">
    <location>
        <begin position="1367"/>
        <end position="1417"/>
    </location>
</feature>
<dbReference type="InterPro" id="IPR013783">
    <property type="entry name" value="Ig-like_fold"/>
</dbReference>
<dbReference type="Gene3D" id="2.180.10.10">
    <property type="entry name" value="RHS repeat-associated core"/>
    <property type="match status" value="2"/>
</dbReference>
<evidence type="ECO:0000256" key="2">
    <source>
        <dbReference type="SAM" id="Coils"/>
    </source>
</evidence>
<dbReference type="NCBIfam" id="TIGR01643">
    <property type="entry name" value="YD_repeat_2x"/>
    <property type="match status" value="8"/>
</dbReference>
<dbReference type="InterPro" id="IPR050708">
    <property type="entry name" value="T6SS_VgrG/RHS"/>
</dbReference>
<evidence type="ECO:0000256" key="4">
    <source>
        <dbReference type="SAM" id="Phobius"/>
    </source>
</evidence>
<dbReference type="Proteomes" id="UP001203004">
    <property type="component" value="Unassembled WGS sequence"/>
</dbReference>
<sequence length="1420" mass="158693">MKKAIPANLVDTPNRPTVKAYAYPENDATNKGRGWLDFSWNAVPNATGYKVLIYNGKGYEEYNVGNVTSWSTKGQKLWPTDGEITSGGYLQHHNKTGSELPIDPNSVYQNAIAAGGDYGSFHRYSIRIKAYSALGTTPFSDSQYGYIPLDTPKNVAASGDLTDTVNNLGALNVTWSPVTGAGGYRVELSDGKAFHSFEVGKVTSWSSKGISLFSNITDLPMDPTHQYQITGASQSLIDQKAYQVHVRAFRYNDQNASSSEKGKISGERGVSLASSDQFVTIAKHGDQLGLEDYFTYDKHEMGNAKGSVNVTTGNLVMQFDDQALFTRSPIDFTLVRSYNTRSNRQSAFGEGWTFSGNERLTKKDTSATPIITYDDEDGTSHTFLYDTAKSAYVSPKGKYLTLTKETVNGTSGYRLKDTDGFSKLFEQDPNQVAQFRLFAYQDANQNEIRFTYNTGDQLTQIAEVDHSGVLVRNPIQLTYTNGRITKLTFKDRSIEYQYDGDRLVQTTTRANGTTRTLTNQFDYDEDGQMTEFTDSKSNVDTISYDAHELSILEPQKSGAESVSTTYHYDDTNNGYEVSDTTGRTTSYQRDTDHDTYAVAHTENADGTMSKVTYDDNYNVLTDTDENGKSATHTYDSRGNTLSDTDKDGKTTTYRYDDQNHVIEKTDPDGTKTTNQYTGANLTQTQIGEEITKYSYDEYGRQTKVVYPNQTYSTTDYQDSSLKEVETDAKWNTTTTAYNDYGQTIRETDADGRTTQYTYDPLNADLKTSVTDGNGNKTSYTYDDNGNMTSLTNAKGKTKAYTYNGNNQLLATELPVNGTTTMKTSNTYDANGNLAKETLNSGITMQYDYDEVNQVTKATVQKAGQNVLGWSNTYDDAGNPTERTYTDLTTNTPLVTKKWAYTAEGLLTNYIQGNFQTKNSYDANSQLTKQNVSMTESTQPLNLDQSFAYTPEGKVDNVKVTESDGADLLQLAYTYDLTHNKTAINLNNGLFTNSYTYDEANHLTGLSYTKGSDGSATLNVSYSYDHSGNITKASDSDGDSTYTYDGNSQLTKEVLPDGTTNTYTYDSVGNRTASQVNGTAATFTYNDANQILTKNDTAFRYDVDGNLIQDDQFNYAYDALGNQTKVSKLDGTEVARYAYDENGLRTKKFVGDQTNEYYYDSDSNNLILEITKRGNDLQSYHYYQWDPNGHVVGMVVKDKDSSGNWKTTPYYFLTNQRGDVVQIVNESGDKVGSYTYDAYGNILSEDGAIAKDNDVRYASYTYDSETKHYYLQARYYDPQNGNFLSMDPDSGDDDNTLSQNGYTYAENNPMINVDPDGNFALAAILFIPVVGEYVAAGVLIAAGAYYVGYGVWHLSRKAKSIFMKAQNNKKVKKQINSLEKRVREHKQKLRRNPHSRDRKHWEHEIEVWERDIAKLRSKLRH</sequence>
<evidence type="ECO:0000313" key="8">
    <source>
        <dbReference type="Proteomes" id="UP001203004"/>
    </source>
</evidence>
<dbReference type="InterPro" id="IPR056823">
    <property type="entry name" value="TEN-like_YD-shell"/>
</dbReference>
<feature type="region of interest" description="Disordered" evidence="3">
    <location>
        <begin position="567"/>
        <end position="588"/>
    </location>
</feature>
<dbReference type="InterPro" id="IPR022385">
    <property type="entry name" value="Rhs_assc_core"/>
</dbReference>
<keyword evidence="4" id="KW-0812">Transmembrane</keyword>
<name>A0ABT0MD47_9BACL</name>
<dbReference type="RefSeq" id="WP_249103174.1">
    <property type="nucleotide sequence ID" value="NZ_JAMAST010000022.1"/>
</dbReference>
<proteinExistence type="predicted"/>
<feature type="transmembrane region" description="Helical" evidence="4">
    <location>
        <begin position="1318"/>
        <end position="1346"/>
    </location>
</feature>
<dbReference type="Gene3D" id="2.60.40.10">
    <property type="entry name" value="Immunoglobulins"/>
    <property type="match status" value="1"/>
</dbReference>
<dbReference type="Pfam" id="PF20148">
    <property type="entry name" value="DUF6531"/>
    <property type="match status" value="1"/>
</dbReference>
<reference evidence="7 8" key="1">
    <citation type="submission" date="2022-05" db="EMBL/GenBank/DDBJ databases">
        <title>Sporolactobacillus sp nov CPB3-1, isolated from tree bark (Mangifera indica L.).</title>
        <authorList>
            <person name="Phuengjayaem S."/>
            <person name="Tanasupawat S."/>
        </authorList>
    </citation>
    <scope>NUCLEOTIDE SEQUENCE [LARGE SCALE GENOMIC DNA]</scope>
    <source>
        <strain evidence="7 8">CPB3-1</strain>
    </source>
</reference>
<dbReference type="PANTHER" id="PTHR32305">
    <property type="match status" value="1"/>
</dbReference>